<comment type="caution">
    <text evidence="7">The sequence shown here is derived from an EMBL/GenBank/DDBJ whole genome shotgun (WGS) entry which is preliminary data.</text>
</comment>
<evidence type="ECO:0000256" key="2">
    <source>
        <dbReference type="ARBA" id="ARBA00022737"/>
    </source>
</evidence>
<dbReference type="InterPro" id="IPR007110">
    <property type="entry name" value="Ig-like_dom"/>
</dbReference>
<dbReference type="SUPFAM" id="SSF48726">
    <property type="entry name" value="Immunoglobulin"/>
    <property type="match status" value="3"/>
</dbReference>
<dbReference type="InterPro" id="IPR013783">
    <property type="entry name" value="Ig-like_fold"/>
</dbReference>
<protein>
    <recommendedName>
        <fullName evidence="6">Ig-like domain-containing protein</fullName>
    </recommendedName>
</protein>
<dbReference type="PANTHER" id="PTHR12231">
    <property type="entry name" value="CTX-RELATED TYPE I TRANSMEMBRANE PROTEIN"/>
    <property type="match status" value="1"/>
</dbReference>
<dbReference type="SMART" id="SM00408">
    <property type="entry name" value="IGc2"/>
    <property type="match status" value="3"/>
</dbReference>
<evidence type="ECO:0000256" key="5">
    <source>
        <dbReference type="SAM" id="SignalP"/>
    </source>
</evidence>
<dbReference type="SMART" id="SM00409">
    <property type="entry name" value="IG"/>
    <property type="match status" value="3"/>
</dbReference>
<evidence type="ECO:0000256" key="3">
    <source>
        <dbReference type="ARBA" id="ARBA00023157"/>
    </source>
</evidence>
<dbReference type="InterPro" id="IPR003598">
    <property type="entry name" value="Ig_sub2"/>
</dbReference>
<name>A0ABQ7Q598_PLUXY</name>
<dbReference type="InterPro" id="IPR013106">
    <property type="entry name" value="Ig_V-set"/>
</dbReference>
<reference evidence="7 8" key="1">
    <citation type="submission" date="2021-06" db="EMBL/GenBank/DDBJ databases">
        <title>A haploid diamondback moth (Plutella xylostella L.) genome assembly resolves 31 chromosomes and identifies a diamide resistance mutation.</title>
        <authorList>
            <person name="Ward C.M."/>
            <person name="Perry K.D."/>
            <person name="Baker G."/>
            <person name="Powis K."/>
            <person name="Heckel D.G."/>
            <person name="Baxter S.W."/>
        </authorList>
    </citation>
    <scope>NUCLEOTIDE SEQUENCE [LARGE SCALE GENOMIC DNA]</scope>
    <source>
        <strain evidence="7 8">LV</strain>
        <tissue evidence="7">Single pupa</tissue>
    </source>
</reference>
<keyword evidence="1 5" id="KW-0732">Signal</keyword>
<dbReference type="PANTHER" id="PTHR12231:SF271">
    <property type="entry name" value="DPR-INTERACTING PROTEIN GAMMA"/>
    <property type="match status" value="1"/>
</dbReference>
<dbReference type="InterPro" id="IPR003599">
    <property type="entry name" value="Ig_sub"/>
</dbReference>
<dbReference type="Gene3D" id="2.60.40.10">
    <property type="entry name" value="Immunoglobulins"/>
    <property type="match status" value="3"/>
</dbReference>
<evidence type="ECO:0000256" key="4">
    <source>
        <dbReference type="ARBA" id="ARBA00023319"/>
    </source>
</evidence>
<dbReference type="Pfam" id="PF07679">
    <property type="entry name" value="I-set"/>
    <property type="match status" value="2"/>
</dbReference>
<evidence type="ECO:0000313" key="8">
    <source>
        <dbReference type="Proteomes" id="UP000823941"/>
    </source>
</evidence>
<evidence type="ECO:0000313" key="7">
    <source>
        <dbReference type="EMBL" id="KAG7300417.1"/>
    </source>
</evidence>
<dbReference type="Pfam" id="PF13927">
    <property type="entry name" value="Ig_3"/>
    <property type="match status" value="1"/>
</dbReference>
<dbReference type="InterPro" id="IPR013098">
    <property type="entry name" value="Ig_I-set"/>
</dbReference>
<dbReference type="Proteomes" id="UP000823941">
    <property type="component" value="Chromosome 21"/>
</dbReference>
<dbReference type="InterPro" id="IPR051170">
    <property type="entry name" value="Neural/epithelial_adhesion"/>
</dbReference>
<feature type="chain" id="PRO_5045160080" description="Ig-like domain-containing protein" evidence="5">
    <location>
        <begin position="23"/>
        <end position="386"/>
    </location>
</feature>
<sequence>MKNIRPCFWSILQALALLPTMALKDSQMTTKRFSEEPEFERPIGNHTFFLGREAVLGCAVTNLAKHKVGWLRAEDQTVLTMHDRAVLGERYSVSLDAPRTWQLRIRPLRAEDRGCYMCQINTQPNMLMQTGCIDVYVPPDIVSDDTSADVAAQESDNATLTCRATGHPPPKITWRREDHEPILLKKMPQLREFEKVESYVGSSLPLWRVDRRQMGAFLCIASNDVPPAVSKRVILNVNFAPTVKVPNQLLGAPLGTDVKLKCYVEAYPNTINYWIKNRGEMLLDGPKYAIREEKTSYKVSMWLTIRQFSASDIGTYNCVSTNSLGKSEGTLRLYEIKLTSYSEDFTNQISVAGGLTEAAKGQTANLLSSRKLLCFVLCYLSVTMLT</sequence>
<organism evidence="7 8">
    <name type="scientific">Plutella xylostella</name>
    <name type="common">Diamondback moth</name>
    <name type="synonym">Plutella maculipennis</name>
    <dbReference type="NCBI Taxonomy" id="51655"/>
    <lineage>
        <taxon>Eukaryota</taxon>
        <taxon>Metazoa</taxon>
        <taxon>Ecdysozoa</taxon>
        <taxon>Arthropoda</taxon>
        <taxon>Hexapoda</taxon>
        <taxon>Insecta</taxon>
        <taxon>Pterygota</taxon>
        <taxon>Neoptera</taxon>
        <taxon>Endopterygota</taxon>
        <taxon>Lepidoptera</taxon>
        <taxon>Glossata</taxon>
        <taxon>Ditrysia</taxon>
        <taxon>Yponomeutoidea</taxon>
        <taxon>Plutellidae</taxon>
        <taxon>Plutella</taxon>
    </lineage>
</organism>
<dbReference type="PROSITE" id="PS50835">
    <property type="entry name" value="IG_LIKE"/>
    <property type="match status" value="3"/>
</dbReference>
<evidence type="ECO:0000259" key="6">
    <source>
        <dbReference type="PROSITE" id="PS50835"/>
    </source>
</evidence>
<feature type="signal peptide" evidence="5">
    <location>
        <begin position="1"/>
        <end position="22"/>
    </location>
</feature>
<keyword evidence="8" id="KW-1185">Reference proteome</keyword>
<gene>
    <name evidence="7" type="ORF">JYU34_016030</name>
</gene>
<dbReference type="EMBL" id="JAHIBW010000021">
    <property type="protein sequence ID" value="KAG7300417.1"/>
    <property type="molecule type" value="Genomic_DNA"/>
</dbReference>
<feature type="domain" description="Ig-like" evidence="6">
    <location>
        <begin position="241"/>
        <end position="332"/>
    </location>
</feature>
<feature type="domain" description="Ig-like" evidence="6">
    <location>
        <begin position="139"/>
        <end position="230"/>
    </location>
</feature>
<dbReference type="SMART" id="SM00406">
    <property type="entry name" value="IGv"/>
    <property type="match status" value="1"/>
</dbReference>
<evidence type="ECO:0000256" key="1">
    <source>
        <dbReference type="ARBA" id="ARBA00022729"/>
    </source>
</evidence>
<dbReference type="InterPro" id="IPR036179">
    <property type="entry name" value="Ig-like_dom_sf"/>
</dbReference>
<feature type="domain" description="Ig-like" evidence="6">
    <location>
        <begin position="37"/>
        <end position="128"/>
    </location>
</feature>
<keyword evidence="2" id="KW-0677">Repeat</keyword>
<keyword evidence="4" id="KW-0393">Immunoglobulin domain</keyword>
<keyword evidence="3" id="KW-1015">Disulfide bond</keyword>
<accession>A0ABQ7Q598</accession>
<proteinExistence type="predicted"/>